<keyword evidence="2" id="KW-1185">Reference proteome</keyword>
<dbReference type="EMBL" id="CH476642">
    <property type="protein sequence ID" value="EDN97931.1"/>
    <property type="molecule type" value="Genomic_DNA"/>
</dbReference>
<organism evidence="1 2">
    <name type="scientific">Sclerotinia sclerotiorum (strain ATCC 18683 / 1980 / Ss-1)</name>
    <name type="common">White mold</name>
    <name type="synonym">Whetzelinia sclerotiorum</name>
    <dbReference type="NCBI Taxonomy" id="665079"/>
    <lineage>
        <taxon>Eukaryota</taxon>
        <taxon>Fungi</taxon>
        <taxon>Dikarya</taxon>
        <taxon>Ascomycota</taxon>
        <taxon>Pezizomycotina</taxon>
        <taxon>Leotiomycetes</taxon>
        <taxon>Helotiales</taxon>
        <taxon>Sclerotiniaceae</taxon>
        <taxon>Sclerotinia</taxon>
    </lineage>
</organism>
<accession>A7F5B0</accession>
<proteinExistence type="predicted"/>
<name>A7F5B0_SCLS1</name>
<sequence length="113" mass="11860">MSPSTEGSAISGLKLIISTDFKTYERYVLAGVLSTLALTGGYPSVNLPFCDSFSSLCPFASAINYSISSFTLSSTTTSTIAYNPLRPLLSSPIPATTPQQAKAIAPPFSKVTL</sequence>
<evidence type="ECO:0000313" key="2">
    <source>
        <dbReference type="Proteomes" id="UP000001312"/>
    </source>
</evidence>
<dbReference type="InParanoid" id="A7F5B0"/>
<dbReference type="Proteomes" id="UP000001312">
    <property type="component" value="Unassembled WGS sequence"/>
</dbReference>
<reference evidence="2" key="1">
    <citation type="journal article" date="2011" name="PLoS Genet.">
        <title>Genomic analysis of the necrotrophic fungal pathogens Sclerotinia sclerotiorum and Botrytis cinerea.</title>
        <authorList>
            <person name="Amselem J."/>
            <person name="Cuomo C.A."/>
            <person name="van Kan J.A."/>
            <person name="Viaud M."/>
            <person name="Benito E.P."/>
            <person name="Couloux A."/>
            <person name="Coutinho P.M."/>
            <person name="de Vries R.P."/>
            <person name="Dyer P.S."/>
            <person name="Fillinger S."/>
            <person name="Fournier E."/>
            <person name="Gout L."/>
            <person name="Hahn M."/>
            <person name="Kohn L."/>
            <person name="Lapalu N."/>
            <person name="Plummer K.M."/>
            <person name="Pradier J.M."/>
            <person name="Quevillon E."/>
            <person name="Sharon A."/>
            <person name="Simon A."/>
            <person name="ten Have A."/>
            <person name="Tudzynski B."/>
            <person name="Tudzynski P."/>
            <person name="Wincker P."/>
            <person name="Andrew M."/>
            <person name="Anthouard V."/>
            <person name="Beever R.E."/>
            <person name="Beffa R."/>
            <person name="Benoit I."/>
            <person name="Bouzid O."/>
            <person name="Brault B."/>
            <person name="Chen Z."/>
            <person name="Choquer M."/>
            <person name="Collemare J."/>
            <person name="Cotton P."/>
            <person name="Danchin E.G."/>
            <person name="Da Silva C."/>
            <person name="Gautier A."/>
            <person name="Giraud C."/>
            <person name="Giraud T."/>
            <person name="Gonzalez C."/>
            <person name="Grossetete S."/>
            <person name="Guldener U."/>
            <person name="Henrissat B."/>
            <person name="Howlett B.J."/>
            <person name="Kodira C."/>
            <person name="Kretschmer M."/>
            <person name="Lappartient A."/>
            <person name="Leroch M."/>
            <person name="Levis C."/>
            <person name="Mauceli E."/>
            <person name="Neuveglise C."/>
            <person name="Oeser B."/>
            <person name="Pearson M."/>
            <person name="Poulain J."/>
            <person name="Poussereau N."/>
            <person name="Quesneville H."/>
            <person name="Rascle C."/>
            <person name="Schumacher J."/>
            <person name="Segurens B."/>
            <person name="Sexton A."/>
            <person name="Silva E."/>
            <person name="Sirven C."/>
            <person name="Soanes D.M."/>
            <person name="Talbot N.J."/>
            <person name="Templeton M."/>
            <person name="Yandava C."/>
            <person name="Yarden O."/>
            <person name="Zeng Q."/>
            <person name="Rollins J.A."/>
            <person name="Lebrun M.H."/>
            <person name="Dickman M."/>
        </authorList>
    </citation>
    <scope>NUCLEOTIDE SEQUENCE [LARGE SCALE GENOMIC DNA]</scope>
    <source>
        <strain evidence="2">ATCC 18683 / 1980 / Ss-1</strain>
    </source>
</reference>
<gene>
    <name evidence="1" type="ORF">SS1G_12786</name>
</gene>
<dbReference type="KEGG" id="ssl:SS1G_12786"/>
<dbReference type="RefSeq" id="XP_001586210.1">
    <property type="nucleotide sequence ID" value="XM_001586160.1"/>
</dbReference>
<dbReference type="AlphaFoldDB" id="A7F5B0"/>
<dbReference type="GeneID" id="5482444"/>
<protein>
    <submittedName>
        <fullName evidence="1">Uncharacterized protein</fullName>
    </submittedName>
</protein>
<evidence type="ECO:0000313" key="1">
    <source>
        <dbReference type="EMBL" id="EDN97931.1"/>
    </source>
</evidence>